<keyword evidence="1" id="KW-0479">Metal-binding</keyword>
<evidence type="ECO:0000256" key="2">
    <source>
        <dbReference type="ARBA" id="ARBA00022837"/>
    </source>
</evidence>
<gene>
    <name evidence="5" type="ORF">AA314_03341</name>
    <name evidence="6" type="ORF">ATI61_103426</name>
</gene>
<dbReference type="RefSeq" id="WP_047856226.1">
    <property type="nucleotide sequence ID" value="NZ_CP011509.1"/>
</dbReference>
<dbReference type="InterPro" id="IPR036465">
    <property type="entry name" value="vWFA_dom_sf"/>
</dbReference>
<dbReference type="GO" id="GO:0046872">
    <property type="term" value="F:metal ion binding"/>
    <property type="evidence" value="ECO:0007669"/>
    <property type="project" value="UniProtKB-KW"/>
</dbReference>
<evidence type="ECO:0000313" key="8">
    <source>
        <dbReference type="Proteomes" id="UP000256345"/>
    </source>
</evidence>
<reference evidence="5 7" key="1">
    <citation type="submission" date="2015-05" db="EMBL/GenBank/DDBJ databases">
        <title>Genome assembly of Archangium gephyra DSM 2261.</title>
        <authorList>
            <person name="Sharma G."/>
            <person name="Subramanian S."/>
        </authorList>
    </citation>
    <scope>NUCLEOTIDE SEQUENCE [LARGE SCALE GENOMIC DNA]</scope>
    <source>
        <strain evidence="5 7">DSM 2261</strain>
    </source>
</reference>
<feature type="signal peptide" evidence="3">
    <location>
        <begin position="1"/>
        <end position="24"/>
    </location>
</feature>
<evidence type="ECO:0000256" key="3">
    <source>
        <dbReference type="SAM" id="SignalP"/>
    </source>
</evidence>
<name>A0AAC8Q638_9BACT</name>
<dbReference type="SUPFAM" id="SSF53300">
    <property type="entry name" value="vWA-like"/>
    <property type="match status" value="1"/>
</dbReference>
<dbReference type="Pfam" id="PF05567">
    <property type="entry name" value="T4P_PilY1"/>
    <property type="match status" value="1"/>
</dbReference>
<dbReference type="Gene3D" id="3.40.50.410">
    <property type="entry name" value="von Willebrand factor, type A domain"/>
    <property type="match status" value="1"/>
</dbReference>
<evidence type="ECO:0000256" key="1">
    <source>
        <dbReference type="ARBA" id="ARBA00022723"/>
    </source>
</evidence>
<dbReference type="KEGG" id="age:AA314_03341"/>
<dbReference type="EMBL" id="CP011509">
    <property type="protein sequence ID" value="AKJ01715.1"/>
    <property type="molecule type" value="Genomic_DNA"/>
</dbReference>
<organism evidence="5 7">
    <name type="scientific">Archangium gephyra</name>
    <dbReference type="NCBI Taxonomy" id="48"/>
    <lineage>
        <taxon>Bacteria</taxon>
        <taxon>Pseudomonadati</taxon>
        <taxon>Myxococcota</taxon>
        <taxon>Myxococcia</taxon>
        <taxon>Myxococcales</taxon>
        <taxon>Cystobacterineae</taxon>
        <taxon>Archangiaceae</taxon>
        <taxon>Archangium</taxon>
    </lineage>
</organism>
<keyword evidence="2" id="KW-0106">Calcium</keyword>
<reference evidence="6 8" key="2">
    <citation type="submission" date="2018-08" db="EMBL/GenBank/DDBJ databases">
        <title>Genomic Encyclopedia of Archaeal and Bacterial Type Strains, Phase II (KMG-II): from individual species to whole genera.</title>
        <authorList>
            <person name="Goeker M."/>
        </authorList>
    </citation>
    <scope>NUCLEOTIDE SEQUENCE [LARGE SCALE GENOMIC DNA]</scope>
    <source>
        <strain evidence="6 8">DSM 2261</strain>
    </source>
</reference>
<keyword evidence="3" id="KW-0732">Signal</keyword>
<protein>
    <submittedName>
        <fullName evidence="5">Type IV fimbrial biogenesis protein PilY1</fullName>
    </submittedName>
    <submittedName>
        <fullName evidence="6">Type IV pilus assembly protein PilY1</fullName>
    </submittedName>
</protein>
<dbReference type="EMBL" id="QUMU01000003">
    <property type="protein sequence ID" value="REG34526.1"/>
    <property type="molecule type" value="Genomic_DNA"/>
</dbReference>
<sequence length="1507" mass="163568">MFRKLTLSLVAILVVLLRADTASAIDQAACCLPTTSRLDALMNPPKGSDEKFFSRPGGPPNILFVIDTSSSMHSWPKSWPGTKGCSDSFLNGLGYTNAEEYPRLWTSLSSQSDNWFANTKYYEAPSNGYGVTFGNAPQNTNTWTDVTNACSSITGISGADQTTCRSCLDTRGYYIHNSSTRRVKGNFLNFYAPRDSGAVKVLADVIKDLREVRFGVMGFQTRAARTCWGLKEGTSNQCLCIQQPMGPTCAKSYPLDSSSVENNRNSVLNDLTNVNTNNSNGLGWDGCNTPLADALYAAGFYFQSKGSPTPYTEYLGASHPTSNNYSAADGVCFECGFNAVIMLTDGEPSAEGKVVKMPAAIANDTTTTCDGCSTSNLHKVARMLWDKDLRFDMGGQQRVATYTIGFSEDVEDSKLLQETARWGGGKFFPARSTSELKRVMLAILDDINTRNTAFSSAAVNTLQTQSVSATAIIPRMMPSKNGNWAGKLYRFEQFNEFVEDLDKNGDGDRADVLLVDKAGALVAEDSSIEYRKVVSPTGGPGGTPSFGAKADEFWEANAKLQELGHKNRKIWTVTDNNAGGSKDGLMTEKDQVVEFKLANMAQLRQYLAVSGAPLCPTGLLTTYKPGLILEKMKMTTSLDLVTAVTMMTAQGLVGIPANPTTQDAYDLLCAALVMQYVRGQDLFDEDADGLRDDTRQSVLGDIFHSSPVVVDPPVDKFLCDIGISNQCVSTLFATEQRTGVKSTELDKYTQPTACNISAPVQKDAYDAWHFVNRKRERLILVGANDGMLHAFSDGQGQEDTNCEVTYPSNATGGGLEKWAFIPADLLSRLQDMLQGHAYYVDGDIMVRDIWADDNNDGKKQMAEYHTVAVVAEGRGGTHYFALEIQWDGSATLATSAKTAPSFRWMFPQPCTDEALRFGKTLMSLSPKPPPIGPVLLQSETGLSRHEDKKLLSSERWVAMLSGGWSPANEKGRGIYMVDVWNGTVPDRRDNLLWKWEYSEDFKDKSDPRKYLTYGFAAPVALADYGSNTKVRFDGFFDTAVVGDLGGQLWTLRFHEPGVRDASTKLISNWSGARSFTMDSKGVNGGSELSVRSRSPFYYLTSLAMQPENRALRAFVGSGNRYQLLDNGAGTCRFDNPQACAKLGCGDTLSTYKVLQSDGDYQRLSNQWADRAYKAAQYRAFGSESTSTTNFCGTAGDTDFITAEYEYRYANSCPAPSGGSKVNYEFARTKALCGQDSAGTFDCRVSVPGNTLNMNDLDLSASATPSSLGKNRFYGVWAYGGIPARMFDENSASTSKNKAWDYDQRQLTDTGGSTTTGDLVDVTNVECDATGNCKCATGKTCSSKVLASADSYGWFYEYEGLPHKTASGAAVLSSCTLWNSMYPGPASSGACAGSNSNLARLFQADFVTGAPNCAAGFVNGTAYARYQNRSVLSPPPEPAMSIQISKTGQVVYGVNFFEPGKAQATGVQVSGDRDVLQYIYELPVSQSLHSCRHDGEAGGQGSCLPSGL</sequence>
<evidence type="ECO:0000313" key="5">
    <source>
        <dbReference type="EMBL" id="AKJ01715.1"/>
    </source>
</evidence>
<accession>A0AAC8Q638</accession>
<proteinExistence type="predicted"/>
<dbReference type="Proteomes" id="UP000035579">
    <property type="component" value="Chromosome"/>
</dbReference>
<evidence type="ECO:0000313" key="6">
    <source>
        <dbReference type="EMBL" id="REG34526.1"/>
    </source>
</evidence>
<evidence type="ECO:0000259" key="4">
    <source>
        <dbReference type="Pfam" id="PF05567"/>
    </source>
</evidence>
<feature type="chain" id="PRO_5042156896" evidence="3">
    <location>
        <begin position="25"/>
        <end position="1507"/>
    </location>
</feature>
<feature type="domain" description="PilY1 beta-propeller" evidence="4">
    <location>
        <begin position="764"/>
        <end position="889"/>
    </location>
</feature>
<dbReference type="Proteomes" id="UP000256345">
    <property type="component" value="Unassembled WGS sequence"/>
</dbReference>
<keyword evidence="8" id="KW-1185">Reference proteome</keyword>
<dbReference type="InterPro" id="IPR008707">
    <property type="entry name" value="B-propeller_PilY1"/>
</dbReference>
<evidence type="ECO:0000313" key="7">
    <source>
        <dbReference type="Proteomes" id="UP000035579"/>
    </source>
</evidence>